<evidence type="ECO:0000313" key="5">
    <source>
        <dbReference type="EMBL" id="GAA1800391.1"/>
    </source>
</evidence>
<evidence type="ECO:0000256" key="2">
    <source>
        <dbReference type="PROSITE-ProRule" id="PRU00335"/>
    </source>
</evidence>
<dbReference type="EMBL" id="BAAAOB010000006">
    <property type="protein sequence ID" value="GAA1800391.1"/>
    <property type="molecule type" value="Genomic_DNA"/>
</dbReference>
<organism evidence="5 6">
    <name type="scientific">Leucobacter iarius</name>
    <dbReference type="NCBI Taxonomy" id="333963"/>
    <lineage>
        <taxon>Bacteria</taxon>
        <taxon>Bacillati</taxon>
        <taxon>Actinomycetota</taxon>
        <taxon>Actinomycetes</taxon>
        <taxon>Micrococcales</taxon>
        <taxon>Microbacteriaceae</taxon>
        <taxon>Leucobacter</taxon>
    </lineage>
</organism>
<dbReference type="Gene3D" id="1.10.357.10">
    <property type="entry name" value="Tetracycline Repressor, domain 2"/>
    <property type="match status" value="1"/>
</dbReference>
<dbReference type="InterPro" id="IPR050109">
    <property type="entry name" value="HTH-type_TetR-like_transc_reg"/>
</dbReference>
<feature type="DNA-binding region" description="H-T-H motif" evidence="2">
    <location>
        <begin position="49"/>
        <end position="68"/>
    </location>
</feature>
<dbReference type="Pfam" id="PF00440">
    <property type="entry name" value="TetR_N"/>
    <property type="match status" value="1"/>
</dbReference>
<evidence type="ECO:0000256" key="3">
    <source>
        <dbReference type="SAM" id="MobiDB-lite"/>
    </source>
</evidence>
<comment type="caution">
    <text evidence="5">The sequence shown here is derived from an EMBL/GenBank/DDBJ whole genome shotgun (WGS) entry which is preliminary data.</text>
</comment>
<dbReference type="PANTHER" id="PTHR30055:SF146">
    <property type="entry name" value="HTH-TYPE TRANSCRIPTIONAL DUAL REGULATOR CECR"/>
    <property type="match status" value="1"/>
</dbReference>
<proteinExistence type="predicted"/>
<gene>
    <name evidence="5" type="ORF">GCM10009768_31730</name>
</gene>
<dbReference type="PANTHER" id="PTHR30055">
    <property type="entry name" value="HTH-TYPE TRANSCRIPTIONAL REGULATOR RUTR"/>
    <property type="match status" value="1"/>
</dbReference>
<feature type="region of interest" description="Disordered" evidence="3">
    <location>
        <begin position="1"/>
        <end position="27"/>
    </location>
</feature>
<dbReference type="PROSITE" id="PS50977">
    <property type="entry name" value="HTH_TETR_2"/>
    <property type="match status" value="1"/>
</dbReference>
<sequence>MASEQGSPGSEPTPRKRGRPTGAERAQRRDDIIDAAVRLFVERGFARVTFDDLREEARVTKRTIYADFADRSEVFLAAVERLRDRALAAPAEHHGLPEAAATIVFALHSDEAIGLHRLVIAEARTFPGLAERFYADGPAAYIAALRQRMPDRSVDRAEALFALLLGEPHRKRLLGLTSAPTRAEAESQALAAIAALGLR</sequence>
<protein>
    <recommendedName>
        <fullName evidence="4">HTH tetR-type domain-containing protein</fullName>
    </recommendedName>
</protein>
<evidence type="ECO:0000256" key="1">
    <source>
        <dbReference type="ARBA" id="ARBA00023125"/>
    </source>
</evidence>
<dbReference type="SUPFAM" id="SSF46689">
    <property type="entry name" value="Homeodomain-like"/>
    <property type="match status" value="1"/>
</dbReference>
<dbReference type="InterPro" id="IPR001647">
    <property type="entry name" value="HTH_TetR"/>
</dbReference>
<dbReference type="Pfam" id="PF14246">
    <property type="entry name" value="TetR_C_7"/>
    <property type="match status" value="1"/>
</dbReference>
<keyword evidence="1 2" id="KW-0238">DNA-binding</keyword>
<feature type="domain" description="HTH tetR-type" evidence="4">
    <location>
        <begin position="26"/>
        <end position="86"/>
    </location>
</feature>
<accession>A0ABN2LVL5</accession>
<keyword evidence="6" id="KW-1185">Reference proteome</keyword>
<dbReference type="PRINTS" id="PR00455">
    <property type="entry name" value="HTHTETR"/>
</dbReference>
<dbReference type="InterPro" id="IPR009057">
    <property type="entry name" value="Homeodomain-like_sf"/>
</dbReference>
<name>A0ABN2LVL5_9MICO</name>
<evidence type="ECO:0000259" key="4">
    <source>
        <dbReference type="PROSITE" id="PS50977"/>
    </source>
</evidence>
<dbReference type="Proteomes" id="UP001500851">
    <property type="component" value="Unassembled WGS sequence"/>
</dbReference>
<reference evidence="5 6" key="1">
    <citation type="journal article" date="2019" name="Int. J. Syst. Evol. Microbiol.">
        <title>The Global Catalogue of Microorganisms (GCM) 10K type strain sequencing project: providing services to taxonomists for standard genome sequencing and annotation.</title>
        <authorList>
            <consortium name="The Broad Institute Genomics Platform"/>
            <consortium name="The Broad Institute Genome Sequencing Center for Infectious Disease"/>
            <person name="Wu L."/>
            <person name="Ma J."/>
        </authorList>
    </citation>
    <scope>NUCLEOTIDE SEQUENCE [LARGE SCALE GENOMIC DNA]</scope>
    <source>
        <strain evidence="5 6">JCM 14736</strain>
    </source>
</reference>
<dbReference type="RefSeq" id="WP_344033599.1">
    <property type="nucleotide sequence ID" value="NZ_BAAAOB010000006.1"/>
</dbReference>
<dbReference type="InterPro" id="IPR039536">
    <property type="entry name" value="TetR_C_Proteobacteria"/>
</dbReference>
<feature type="compositionally biased region" description="Polar residues" evidence="3">
    <location>
        <begin position="1"/>
        <end position="10"/>
    </location>
</feature>
<evidence type="ECO:0000313" key="6">
    <source>
        <dbReference type="Proteomes" id="UP001500851"/>
    </source>
</evidence>